<evidence type="ECO:0000256" key="2">
    <source>
        <dbReference type="SAM" id="SignalP"/>
    </source>
</evidence>
<dbReference type="OrthoDB" id="8452331at2"/>
<gene>
    <name evidence="3" type="ORF">C5689_13640</name>
</gene>
<feature type="chain" id="PRO_5015736845" description="Lipoprotein" evidence="2">
    <location>
        <begin position="30"/>
        <end position="216"/>
    </location>
</feature>
<dbReference type="PROSITE" id="PS51257">
    <property type="entry name" value="PROKAR_LIPOPROTEIN"/>
    <property type="match status" value="1"/>
</dbReference>
<evidence type="ECO:0000313" key="4">
    <source>
        <dbReference type="Proteomes" id="UP000245137"/>
    </source>
</evidence>
<protein>
    <recommendedName>
        <fullName evidence="5">Lipoprotein</fullName>
    </recommendedName>
</protein>
<accession>A0A2U1SP05</accession>
<sequence length="216" mass="22709">MWRGKLKTMRDSKRSAFGVCAALGALALAGCVDTAVEIGQPRPEQLAQRRRATPRPGVSPRGAPITLASLEGAPEDALARFRPAFARAAESRDIASAVEPDAAYRLRGYLTAYAGAEGATRFAYVFDVFDRNGRRAHRLTDEVAVKGVGDPWTLLDEKALAEVAARGADELAAFLSDTPEAIAAAAGNDAGVTIAAATRSEPARTAEKPLGFADAK</sequence>
<keyword evidence="2" id="KW-0732">Signal</keyword>
<reference evidence="3 4" key="1">
    <citation type="journal article" date="2018" name="Appl. Microbiol. Biotechnol.">
        <title>Co-cultivation of the strictly anaerobic methanogen Methanosarcina barkeri with aerobic methanotrophs in an oxygen-limited membrane bioreactor.</title>
        <authorList>
            <person name="In 't Zandt M.H."/>
            <person name="van den Bosch T.J.M."/>
            <person name="Rijkers R."/>
            <person name="van Kessel M.A.H.J."/>
            <person name="Jetten M.S.M."/>
            <person name="Welte C.U."/>
        </authorList>
    </citation>
    <scope>NUCLEOTIDE SEQUENCE [LARGE SCALE GENOMIC DNA]</scope>
    <source>
        <strain evidence="3 4">DSM 17706</strain>
    </source>
</reference>
<feature type="region of interest" description="Disordered" evidence="1">
    <location>
        <begin position="42"/>
        <end position="65"/>
    </location>
</feature>
<dbReference type="AlphaFoldDB" id="A0A2U1SP05"/>
<proteinExistence type="predicted"/>
<feature type="signal peptide" evidence="2">
    <location>
        <begin position="1"/>
        <end position="29"/>
    </location>
</feature>
<evidence type="ECO:0008006" key="5">
    <source>
        <dbReference type="Google" id="ProtNLM"/>
    </source>
</evidence>
<evidence type="ECO:0000313" key="3">
    <source>
        <dbReference type="EMBL" id="PWB93347.1"/>
    </source>
</evidence>
<dbReference type="Proteomes" id="UP000245137">
    <property type="component" value="Unassembled WGS sequence"/>
</dbReference>
<name>A0A2U1SP05_METSR</name>
<keyword evidence="4" id="KW-1185">Reference proteome</keyword>
<comment type="caution">
    <text evidence="3">The sequence shown here is derived from an EMBL/GenBank/DDBJ whole genome shotgun (WGS) entry which is preliminary data.</text>
</comment>
<organism evidence="3 4">
    <name type="scientific">Methylosinus sporium</name>
    <dbReference type="NCBI Taxonomy" id="428"/>
    <lineage>
        <taxon>Bacteria</taxon>
        <taxon>Pseudomonadati</taxon>
        <taxon>Pseudomonadota</taxon>
        <taxon>Alphaproteobacteria</taxon>
        <taxon>Hyphomicrobiales</taxon>
        <taxon>Methylocystaceae</taxon>
        <taxon>Methylosinus</taxon>
    </lineage>
</organism>
<dbReference type="EMBL" id="PUIV01000023">
    <property type="protein sequence ID" value="PWB93347.1"/>
    <property type="molecule type" value="Genomic_DNA"/>
</dbReference>
<evidence type="ECO:0000256" key="1">
    <source>
        <dbReference type="SAM" id="MobiDB-lite"/>
    </source>
</evidence>